<protein>
    <recommendedName>
        <fullName evidence="4">ComG operon protein 7</fullName>
    </recommendedName>
</protein>
<dbReference type="Pfam" id="PF14173">
    <property type="entry name" value="ComGG"/>
    <property type="match status" value="1"/>
</dbReference>
<dbReference type="InterPro" id="IPR020372">
    <property type="entry name" value="Competence_ComGG"/>
</dbReference>
<comment type="caution">
    <text evidence="2">The sequence shown here is derived from an EMBL/GenBank/DDBJ whole genome shotgun (WGS) entry which is preliminary data.</text>
</comment>
<keyword evidence="1" id="KW-0472">Membrane</keyword>
<keyword evidence="3" id="KW-1185">Reference proteome</keyword>
<name>A0ABT9VK61_9BACI</name>
<evidence type="ECO:0000313" key="3">
    <source>
        <dbReference type="Proteomes" id="UP001225646"/>
    </source>
</evidence>
<evidence type="ECO:0008006" key="4">
    <source>
        <dbReference type="Google" id="ProtNLM"/>
    </source>
</evidence>
<gene>
    <name evidence="2" type="ORF">J2S06_000434</name>
</gene>
<dbReference type="EMBL" id="JAUSTR010000001">
    <property type="protein sequence ID" value="MDQ0161364.1"/>
    <property type="molecule type" value="Genomic_DNA"/>
</dbReference>
<keyword evidence="1" id="KW-0812">Transmembrane</keyword>
<organism evidence="2 3">
    <name type="scientific">Aeribacillus alveayuensis</name>
    <dbReference type="NCBI Taxonomy" id="279215"/>
    <lineage>
        <taxon>Bacteria</taxon>
        <taxon>Bacillati</taxon>
        <taxon>Bacillota</taxon>
        <taxon>Bacilli</taxon>
        <taxon>Bacillales</taxon>
        <taxon>Bacillaceae</taxon>
        <taxon>Aeribacillus</taxon>
    </lineage>
</organism>
<accession>A0ABT9VK61</accession>
<proteinExistence type="predicted"/>
<evidence type="ECO:0000256" key="1">
    <source>
        <dbReference type="SAM" id="Phobius"/>
    </source>
</evidence>
<evidence type="ECO:0000313" key="2">
    <source>
        <dbReference type="EMBL" id="MDQ0161364.1"/>
    </source>
</evidence>
<sequence>MKNEKGYIFPLTIVLSLFIFFIIMANVSIYVRDIQFYKDTQEFFALENLMMLAVQHSSNHLVNRKKETLSLPTGNISYIVNEMDDGLIKVSITCETVNNTTYSASYVYDTNNEQIMKWVESE</sequence>
<reference evidence="2 3" key="1">
    <citation type="submission" date="2023-07" db="EMBL/GenBank/DDBJ databases">
        <title>Genomic Encyclopedia of Type Strains, Phase IV (KMG-IV): sequencing the most valuable type-strain genomes for metagenomic binning, comparative biology and taxonomic classification.</title>
        <authorList>
            <person name="Goeker M."/>
        </authorList>
    </citation>
    <scope>NUCLEOTIDE SEQUENCE [LARGE SCALE GENOMIC DNA]</scope>
    <source>
        <strain evidence="2 3">DSM 19092</strain>
    </source>
</reference>
<feature type="transmembrane region" description="Helical" evidence="1">
    <location>
        <begin position="6"/>
        <end position="31"/>
    </location>
</feature>
<dbReference type="Proteomes" id="UP001225646">
    <property type="component" value="Unassembled WGS sequence"/>
</dbReference>
<dbReference type="RefSeq" id="WP_419151147.1">
    <property type="nucleotide sequence ID" value="NZ_JAUSTR010000001.1"/>
</dbReference>
<keyword evidence="1" id="KW-1133">Transmembrane helix</keyword>